<dbReference type="PANTHER" id="PTHR14614">
    <property type="entry name" value="HEPATOCELLULAR CARCINOMA-ASSOCIATED ANTIGEN"/>
    <property type="match status" value="1"/>
</dbReference>
<feature type="region of interest" description="Disordered" evidence="1">
    <location>
        <begin position="153"/>
        <end position="201"/>
    </location>
</feature>
<name>A0A1Y1HQ66_KLENI</name>
<evidence type="ECO:0000313" key="2">
    <source>
        <dbReference type="EMBL" id="GAQ79932.1"/>
    </source>
</evidence>
<evidence type="ECO:0000256" key="1">
    <source>
        <dbReference type="SAM" id="MobiDB-lite"/>
    </source>
</evidence>
<dbReference type="OrthoDB" id="194386at2759"/>
<reference evidence="2 3" key="1">
    <citation type="journal article" date="2014" name="Nat. Commun.">
        <title>Klebsormidium flaccidum genome reveals primary factors for plant terrestrial adaptation.</title>
        <authorList>
            <person name="Hori K."/>
            <person name="Maruyama F."/>
            <person name="Fujisawa T."/>
            <person name="Togashi T."/>
            <person name="Yamamoto N."/>
            <person name="Seo M."/>
            <person name="Sato S."/>
            <person name="Yamada T."/>
            <person name="Mori H."/>
            <person name="Tajima N."/>
            <person name="Moriyama T."/>
            <person name="Ikeuchi M."/>
            <person name="Watanabe M."/>
            <person name="Wada H."/>
            <person name="Kobayashi K."/>
            <person name="Saito M."/>
            <person name="Masuda T."/>
            <person name="Sasaki-Sekimoto Y."/>
            <person name="Mashiguchi K."/>
            <person name="Awai K."/>
            <person name="Shimojima M."/>
            <person name="Masuda S."/>
            <person name="Iwai M."/>
            <person name="Nobusawa T."/>
            <person name="Narise T."/>
            <person name="Kondo S."/>
            <person name="Saito H."/>
            <person name="Sato R."/>
            <person name="Murakawa M."/>
            <person name="Ihara Y."/>
            <person name="Oshima-Yamada Y."/>
            <person name="Ohtaka K."/>
            <person name="Satoh M."/>
            <person name="Sonobe K."/>
            <person name="Ishii M."/>
            <person name="Ohtani R."/>
            <person name="Kanamori-Sato M."/>
            <person name="Honoki R."/>
            <person name="Miyazaki D."/>
            <person name="Mochizuki H."/>
            <person name="Umetsu J."/>
            <person name="Higashi K."/>
            <person name="Shibata D."/>
            <person name="Kamiya Y."/>
            <person name="Sato N."/>
            <person name="Nakamura Y."/>
            <person name="Tabata S."/>
            <person name="Ida S."/>
            <person name="Kurokawa K."/>
            <person name="Ohta H."/>
        </authorList>
    </citation>
    <scope>NUCLEOTIDE SEQUENCE [LARGE SCALE GENOMIC DNA]</scope>
    <source>
        <strain evidence="2 3">NIES-2285</strain>
    </source>
</reference>
<gene>
    <name evidence="2" type="ORF">KFL_000420040</name>
</gene>
<dbReference type="Proteomes" id="UP000054558">
    <property type="component" value="Unassembled WGS sequence"/>
</dbReference>
<evidence type="ECO:0000313" key="3">
    <source>
        <dbReference type="Proteomes" id="UP000054558"/>
    </source>
</evidence>
<dbReference type="AlphaFoldDB" id="A0A1Y1HQ66"/>
<protein>
    <submittedName>
        <fullName evidence="2">Uncharacterized protein</fullName>
    </submittedName>
</protein>
<dbReference type="InterPro" id="IPR019410">
    <property type="entry name" value="Methyltransf_16"/>
</dbReference>
<dbReference type="GO" id="GO:0008276">
    <property type="term" value="F:protein methyltransferase activity"/>
    <property type="evidence" value="ECO:0000318"/>
    <property type="project" value="GO_Central"/>
</dbReference>
<dbReference type="SUPFAM" id="SSF53335">
    <property type="entry name" value="S-adenosyl-L-methionine-dependent methyltransferases"/>
    <property type="match status" value="1"/>
</dbReference>
<accession>A0A1Y1HQ66</accession>
<dbReference type="OMA" id="YEAYTDL"/>
<feature type="region of interest" description="Disordered" evidence="1">
    <location>
        <begin position="287"/>
        <end position="380"/>
    </location>
</feature>
<dbReference type="EMBL" id="DF236991">
    <property type="protein sequence ID" value="GAQ79932.1"/>
    <property type="molecule type" value="Genomic_DNA"/>
</dbReference>
<organism evidence="2 3">
    <name type="scientific">Klebsormidium nitens</name>
    <name type="common">Green alga</name>
    <name type="synonym">Ulothrix nitens</name>
    <dbReference type="NCBI Taxonomy" id="105231"/>
    <lineage>
        <taxon>Eukaryota</taxon>
        <taxon>Viridiplantae</taxon>
        <taxon>Streptophyta</taxon>
        <taxon>Klebsormidiophyceae</taxon>
        <taxon>Klebsormidiales</taxon>
        <taxon>Klebsormidiaceae</taxon>
        <taxon>Klebsormidium</taxon>
    </lineage>
</organism>
<sequence length="524" mass="56773">MVASLRWQILCMYRQMENTSDLVEALRKLGGGSISRRVQQYLLEKVVQDEVVKRCPPEVTYTARLLKLVILGAESDALRRRGADSDDEEEPVLEETYAEHAKYMEAVSRLEHDDSLDAKWCYRTYAYATPTANLEGLLHQPRFSNGSTIAERARASDGTQEVAEQARVASSVSRAASKKTSPSMDPSTLEADDGTLSGESTNPALTQLVTVRVSLNLFEGGTGCTTWSAGFYLAEFALTHPETFAGKRVLELGAGAGVLGVVISRLPGVSDLVLTDGNEETLENLRGNLSLNEVETSTEKSDVVRSSKRPDTSGHLYSIPPSDSRGHPHASGSPKPPESPGSSAHPDPVGSLESPTSSGCTGSSGSRGRPLSAERTDGNSADAQGVLRIWSEFLDWEDVSELQLREYNADVILGADVLYDPGVIPDLVRILLVTLVARGSSLGATLPTSTVVNDVPESASDRSGKVAYIATAIRNVSTLERFVLAVKAAGLSIELVAQQEEDCFQYCRWMKREQIRLHRITCEN</sequence>
<feature type="compositionally biased region" description="Basic and acidic residues" evidence="1">
    <location>
        <begin position="297"/>
        <end position="312"/>
    </location>
</feature>
<dbReference type="Pfam" id="PF10294">
    <property type="entry name" value="Methyltransf_16"/>
    <property type="match status" value="1"/>
</dbReference>
<feature type="compositionally biased region" description="Low complexity" evidence="1">
    <location>
        <begin position="166"/>
        <end position="175"/>
    </location>
</feature>
<keyword evidence="3" id="KW-1185">Reference proteome</keyword>
<feature type="compositionally biased region" description="Low complexity" evidence="1">
    <location>
        <begin position="354"/>
        <end position="370"/>
    </location>
</feature>
<dbReference type="PANTHER" id="PTHR14614:SF130">
    <property type="entry name" value="PROTEIN-LYSINE N-METHYLTRANSFERASE EEF2KMT"/>
    <property type="match status" value="1"/>
</dbReference>
<dbReference type="InterPro" id="IPR029063">
    <property type="entry name" value="SAM-dependent_MTases_sf"/>
</dbReference>
<dbReference type="Gene3D" id="3.40.50.150">
    <property type="entry name" value="Vaccinia Virus protein VP39"/>
    <property type="match status" value="1"/>
</dbReference>
<proteinExistence type="predicted"/>
<dbReference type="STRING" id="105231.A0A1Y1HQ66"/>